<keyword evidence="2" id="KW-1133">Transmembrane helix</keyword>
<feature type="compositionally biased region" description="Basic residues" evidence="1">
    <location>
        <begin position="183"/>
        <end position="197"/>
    </location>
</feature>
<protein>
    <submittedName>
        <fullName evidence="3">Uncharacterized protein</fullName>
    </submittedName>
</protein>
<feature type="transmembrane region" description="Helical" evidence="2">
    <location>
        <begin position="67"/>
        <end position="90"/>
    </location>
</feature>
<gene>
    <name evidence="3" type="ORF">LAMO00422_LOCUS24108</name>
</gene>
<accession>A0A7S0H7R8</accession>
<dbReference type="EMBL" id="HBEM01035220">
    <property type="protein sequence ID" value="CAD8465140.1"/>
    <property type="molecule type" value="Transcribed_RNA"/>
</dbReference>
<feature type="transmembrane region" description="Helical" evidence="2">
    <location>
        <begin position="581"/>
        <end position="602"/>
    </location>
</feature>
<feature type="region of interest" description="Disordered" evidence="1">
    <location>
        <begin position="178"/>
        <end position="340"/>
    </location>
</feature>
<dbReference type="AlphaFoldDB" id="A0A7S0H7R8"/>
<name>A0A7S0H7R8_9EUKA</name>
<keyword evidence="2" id="KW-0472">Membrane</keyword>
<evidence type="ECO:0000256" key="2">
    <source>
        <dbReference type="SAM" id="Phobius"/>
    </source>
</evidence>
<feature type="compositionally biased region" description="Polar residues" evidence="1">
    <location>
        <begin position="538"/>
        <end position="547"/>
    </location>
</feature>
<feature type="compositionally biased region" description="Polar residues" evidence="1">
    <location>
        <begin position="294"/>
        <end position="305"/>
    </location>
</feature>
<feature type="transmembrane region" description="Helical" evidence="2">
    <location>
        <begin position="144"/>
        <end position="163"/>
    </location>
</feature>
<feature type="transmembrane region" description="Helical" evidence="2">
    <location>
        <begin position="630"/>
        <end position="653"/>
    </location>
</feature>
<organism evidence="3">
    <name type="scientific">Amorphochlora amoebiformis</name>
    <dbReference type="NCBI Taxonomy" id="1561963"/>
    <lineage>
        <taxon>Eukaryota</taxon>
        <taxon>Sar</taxon>
        <taxon>Rhizaria</taxon>
        <taxon>Cercozoa</taxon>
        <taxon>Chlorarachniophyceae</taxon>
        <taxon>Amorphochlora</taxon>
    </lineage>
</organism>
<proteinExistence type="predicted"/>
<feature type="region of interest" description="Disordered" evidence="1">
    <location>
        <begin position="538"/>
        <end position="558"/>
    </location>
</feature>
<evidence type="ECO:0000256" key="1">
    <source>
        <dbReference type="SAM" id="MobiDB-lite"/>
    </source>
</evidence>
<sequence length="702" mass="76479">MSWGWQTSDCVKLGLNGAMIVSTVMQLLTPYRNRTKRRILRFNLLTLVVTFLWILGSSEPLSWGWRFLIVAGVTANLMCAETAMYVFYLLSITYYTATRMKRLPKLVGTWYVLAGILCGILYLIALVMVLIFDEIRFNSLRHVANGLIIGVGTLVVEISMITLRKTLRELHPTACFRSESKPYPKRHSSKIGSRRNVRATVPAGPQMTRLNDAGAAEEREDGGEGDSVILKKQNSISDFKHRSPPSKSPTSHPHPTQTRDKQNLSPGITGTIGCEPNQEISHKSPSDSKLSSPGIQLTSGASGMETSHKSLSDFKLGCPAMQPGDPGTGGPGDLAGISRNLQGSDSKLSAVTGGDYSTVYTCESSVIQLQVINPPPLGNNADVGVSDKKIGLGSASAVKEGQGLKARQRNNVSLSGTPFLSTKRILSIPNSHPNKPNGLLRSMRRVKSTSSVRSTRPNGSVIPARVLSTSTTGTPQNRLSLRLIPTQNSDSLIPSVGSVNSIKNSIQETALCASGEKSHKPTPPVSVAMLSPEGVSLNPSTLATSNRDSMRGSVKASSKRCKQRKDQVVIAQNRILRRVRLFIILTPIVGTLGVLLCVFLVMNQITSREKYSSVHVTNSKTYSVSRDLGMYLQLAISAFFMSYAHIPFVSYSIQRLRACLGYKDAEAIIANQYRSRDRSSRSRVIASRSRSMVRGRSMIKTV</sequence>
<reference evidence="3" key="1">
    <citation type="submission" date="2021-01" db="EMBL/GenBank/DDBJ databases">
        <authorList>
            <person name="Corre E."/>
            <person name="Pelletier E."/>
            <person name="Niang G."/>
            <person name="Scheremetjew M."/>
            <person name="Finn R."/>
            <person name="Kale V."/>
            <person name="Holt S."/>
            <person name="Cochrane G."/>
            <person name="Meng A."/>
            <person name="Brown T."/>
            <person name="Cohen L."/>
        </authorList>
    </citation>
    <scope>NUCLEOTIDE SEQUENCE</scope>
    <source>
        <strain evidence="3">CCMP2058</strain>
    </source>
</reference>
<keyword evidence="2" id="KW-0812">Transmembrane</keyword>
<evidence type="ECO:0000313" key="3">
    <source>
        <dbReference type="EMBL" id="CAD8465140.1"/>
    </source>
</evidence>
<feature type="transmembrane region" description="Helical" evidence="2">
    <location>
        <begin position="110"/>
        <end position="132"/>
    </location>
</feature>
<feature type="transmembrane region" description="Helical" evidence="2">
    <location>
        <begin position="38"/>
        <end position="55"/>
    </location>
</feature>